<dbReference type="Proteomes" id="UP000031971">
    <property type="component" value="Unassembled WGS sequence"/>
</dbReference>
<sequence length="106" mass="11188">MKKLMIAAAVLAAIAVAPAFAQTKSEPLDPHTFPSGGDHQMNNDTKPAYGAKNIPVDTHSQIMTGPEHQMGPQTKPAHDAKNVPLDPHTLPSGGDHQMPVTPPAKK</sequence>
<evidence type="ECO:0000313" key="3">
    <source>
        <dbReference type="EMBL" id="KIL99080.1"/>
    </source>
</evidence>
<evidence type="ECO:0000256" key="2">
    <source>
        <dbReference type="SAM" id="SignalP"/>
    </source>
</evidence>
<name>A0A0C2YWK9_PARME</name>
<dbReference type="STRING" id="272627.CCC_01873"/>
<evidence type="ECO:0000256" key="1">
    <source>
        <dbReference type="SAM" id="MobiDB-lite"/>
    </source>
</evidence>
<evidence type="ECO:0000313" key="4">
    <source>
        <dbReference type="Proteomes" id="UP000031971"/>
    </source>
</evidence>
<protein>
    <submittedName>
        <fullName evidence="3">Uncharacterized protein</fullName>
    </submittedName>
</protein>
<comment type="caution">
    <text evidence="3">The sequence shown here is derived from an EMBL/GenBank/DDBJ whole genome shotgun (WGS) entry which is preliminary data.</text>
</comment>
<organism evidence="3 4">
    <name type="scientific">Paramagnetospirillum magnetotacticum MS-1</name>
    <dbReference type="NCBI Taxonomy" id="272627"/>
    <lineage>
        <taxon>Bacteria</taxon>
        <taxon>Pseudomonadati</taxon>
        <taxon>Pseudomonadota</taxon>
        <taxon>Alphaproteobacteria</taxon>
        <taxon>Rhodospirillales</taxon>
        <taxon>Magnetospirillaceae</taxon>
        <taxon>Paramagnetospirillum</taxon>
    </lineage>
</organism>
<keyword evidence="2" id="KW-0732">Signal</keyword>
<feature type="signal peptide" evidence="2">
    <location>
        <begin position="1"/>
        <end position="21"/>
    </location>
</feature>
<dbReference type="RefSeq" id="WP_009871159.1">
    <property type="nucleotide sequence ID" value="NZ_JXSL01000026.1"/>
</dbReference>
<dbReference type="EMBL" id="JXSL01000026">
    <property type="protein sequence ID" value="KIL99080.1"/>
    <property type="molecule type" value="Genomic_DNA"/>
</dbReference>
<accession>A0A0C2YWK9</accession>
<feature type="chain" id="PRO_5002159863" evidence="2">
    <location>
        <begin position="22"/>
        <end position="106"/>
    </location>
</feature>
<keyword evidence="4" id="KW-1185">Reference proteome</keyword>
<reference evidence="3 4" key="1">
    <citation type="submission" date="2015-01" db="EMBL/GenBank/DDBJ databases">
        <title>Genome Sequence of Magnetospirillum magnetotacticum Strain MS-1.</title>
        <authorList>
            <person name="Marinov G.K."/>
            <person name="Smalley M.D."/>
            <person name="DeSalvo G."/>
        </authorList>
    </citation>
    <scope>NUCLEOTIDE SEQUENCE [LARGE SCALE GENOMIC DNA]</scope>
    <source>
        <strain evidence="3 4">MS-1</strain>
    </source>
</reference>
<dbReference type="AlphaFoldDB" id="A0A0C2YWK9"/>
<gene>
    <name evidence="3" type="ORF">CCC_01873</name>
</gene>
<feature type="region of interest" description="Disordered" evidence="1">
    <location>
        <begin position="24"/>
        <end position="106"/>
    </location>
</feature>
<proteinExistence type="predicted"/>
<dbReference type="OrthoDB" id="7358435at2"/>